<dbReference type="InterPro" id="IPR036047">
    <property type="entry name" value="F-box-like_dom_sf"/>
</dbReference>
<evidence type="ECO:0000313" key="2">
    <source>
        <dbReference type="EMBL" id="SPO05156.1"/>
    </source>
</evidence>
<gene>
    <name evidence="2" type="ORF">DNG_07842</name>
</gene>
<evidence type="ECO:0000259" key="1">
    <source>
        <dbReference type="PROSITE" id="PS50181"/>
    </source>
</evidence>
<sequence>MKSGIPSKLKAVLKIWSGKKSSGADAAQMKKKVLPCPPGLDPLVLKAYHNLAVSPLCRIPDEILLQMMGHLDGLDLACLRRTCRIFLRIFQDPRFQEYHRVGKGPWLGQPRLSREEIEDMEEIPIYKKKMYCRECVDTHPAALFSIDQRAISDAMRRVCIAHDGHLRVCQHRVITWADVRRWTEMLGPQTSGHRVILCRSPSHLSRCGKRSGDRPGGDGIVVRFKLLDSGKIQVEIQWDVHVCVRYAAGSPTPKYDAADVRSVTERLYDDAGKYIVPRFQSGEPPHMAAFDPNFCSCLDYAGRGLLDWQMALPGHNCRAGRMSRGSGGMSPLSILRVPFSSRRADAESHVAHYRLRQDGNRRRRFRIGFSRCCSGPGPSTVGVVVTHRHFFLLSRETPEVSSWGVPGPNPAPPEWYRVMDPTSYGLVGDPDSHHLLWCSDENCANHISQTIGIDRFRETIPSST</sequence>
<dbReference type="AlphaFoldDB" id="A0AAE8N2D5"/>
<comment type="caution">
    <text evidence="2">The sequence shown here is derived from an EMBL/GenBank/DDBJ whole genome shotgun (WGS) entry which is preliminary data.</text>
</comment>
<name>A0AAE8N2D5_9PEZI</name>
<dbReference type="CDD" id="cd09917">
    <property type="entry name" value="F-box_SF"/>
    <property type="match status" value="1"/>
</dbReference>
<feature type="domain" description="F-box" evidence="1">
    <location>
        <begin position="53"/>
        <end position="101"/>
    </location>
</feature>
<dbReference type="SUPFAM" id="SSF81383">
    <property type="entry name" value="F-box domain"/>
    <property type="match status" value="1"/>
</dbReference>
<dbReference type="Proteomes" id="UP001187682">
    <property type="component" value="Unassembled WGS sequence"/>
</dbReference>
<reference evidence="2" key="1">
    <citation type="submission" date="2018-03" db="EMBL/GenBank/DDBJ databases">
        <authorList>
            <person name="Guldener U."/>
        </authorList>
    </citation>
    <scope>NUCLEOTIDE SEQUENCE</scope>
</reference>
<dbReference type="EMBL" id="ONZQ02000012">
    <property type="protein sequence ID" value="SPO05156.1"/>
    <property type="molecule type" value="Genomic_DNA"/>
</dbReference>
<protein>
    <recommendedName>
        <fullName evidence="1">F-box domain-containing protein</fullName>
    </recommendedName>
</protein>
<accession>A0AAE8N2D5</accession>
<evidence type="ECO:0000313" key="3">
    <source>
        <dbReference type="Proteomes" id="UP001187682"/>
    </source>
</evidence>
<proteinExistence type="predicted"/>
<organism evidence="2 3">
    <name type="scientific">Cephalotrichum gorgonifer</name>
    <dbReference type="NCBI Taxonomy" id="2041049"/>
    <lineage>
        <taxon>Eukaryota</taxon>
        <taxon>Fungi</taxon>
        <taxon>Dikarya</taxon>
        <taxon>Ascomycota</taxon>
        <taxon>Pezizomycotina</taxon>
        <taxon>Sordariomycetes</taxon>
        <taxon>Hypocreomycetidae</taxon>
        <taxon>Microascales</taxon>
        <taxon>Microascaceae</taxon>
        <taxon>Cephalotrichum</taxon>
    </lineage>
</organism>
<dbReference type="Pfam" id="PF12937">
    <property type="entry name" value="F-box-like"/>
    <property type="match status" value="1"/>
</dbReference>
<keyword evidence="3" id="KW-1185">Reference proteome</keyword>
<dbReference type="PROSITE" id="PS50181">
    <property type="entry name" value="FBOX"/>
    <property type="match status" value="1"/>
</dbReference>
<dbReference type="InterPro" id="IPR001810">
    <property type="entry name" value="F-box_dom"/>
</dbReference>